<organism evidence="2 3">
    <name type="scientific">Pedobacter albus</name>
    <dbReference type="NCBI Taxonomy" id="3113905"/>
    <lineage>
        <taxon>Bacteria</taxon>
        <taxon>Pseudomonadati</taxon>
        <taxon>Bacteroidota</taxon>
        <taxon>Sphingobacteriia</taxon>
        <taxon>Sphingobacteriales</taxon>
        <taxon>Sphingobacteriaceae</taxon>
        <taxon>Pedobacter</taxon>
    </lineage>
</organism>
<protein>
    <recommendedName>
        <fullName evidence="4">TonB C-terminal domain-containing protein</fullName>
    </recommendedName>
</protein>
<gene>
    <name evidence="2" type="ORF">VRU48_05330</name>
</gene>
<evidence type="ECO:0000313" key="2">
    <source>
        <dbReference type="EMBL" id="MEE1944520.1"/>
    </source>
</evidence>
<dbReference type="EMBL" id="JAZDQT010000001">
    <property type="protein sequence ID" value="MEE1944520.1"/>
    <property type="molecule type" value="Genomic_DNA"/>
</dbReference>
<reference evidence="2 3" key="1">
    <citation type="submission" date="2024-01" db="EMBL/GenBank/DDBJ databases">
        <title>Pedobacter sp. nov., isolated from fresh soil.</title>
        <authorList>
            <person name="Le N.T.T."/>
        </authorList>
    </citation>
    <scope>NUCLEOTIDE SEQUENCE [LARGE SCALE GENOMIC DNA]</scope>
    <source>
        <strain evidence="2 3">KR3-3</strain>
    </source>
</reference>
<feature type="chain" id="PRO_5045765787" description="TonB C-terminal domain-containing protein" evidence="1">
    <location>
        <begin position="21"/>
        <end position="121"/>
    </location>
</feature>
<accession>A0ABU7I4Y6</accession>
<keyword evidence="1" id="KW-0732">Signal</keyword>
<evidence type="ECO:0000313" key="3">
    <source>
        <dbReference type="Proteomes" id="UP001336835"/>
    </source>
</evidence>
<feature type="signal peptide" evidence="1">
    <location>
        <begin position="1"/>
        <end position="20"/>
    </location>
</feature>
<keyword evidence="3" id="KW-1185">Reference proteome</keyword>
<dbReference type="Proteomes" id="UP001336835">
    <property type="component" value="Unassembled WGS sequence"/>
</dbReference>
<evidence type="ECO:0008006" key="4">
    <source>
        <dbReference type="Google" id="ProtNLM"/>
    </source>
</evidence>
<proteinExistence type="predicted"/>
<dbReference type="RefSeq" id="WP_330106888.1">
    <property type="nucleotide sequence ID" value="NZ_JAZDQT010000001.1"/>
</dbReference>
<comment type="caution">
    <text evidence="2">The sequence shown here is derived from an EMBL/GenBank/DDBJ whole genome shotgun (WGS) entry which is preliminary data.</text>
</comment>
<name>A0ABU7I4Y6_9SPHI</name>
<evidence type="ECO:0000256" key="1">
    <source>
        <dbReference type="SAM" id="SignalP"/>
    </source>
</evidence>
<sequence length="121" mass="13632">MFRLFLVLLCLGSNLTGLFAQTPPNESEVQQAVVKTINELLAKPSFKNKLQRKFPGIRGQATIDLGINDKGKAVSFYVVAQDMAQTDFIDFLSGQILSCQFPIKLDKHKLIKIRHTLRIEN</sequence>